<keyword evidence="7" id="KW-1185">Reference proteome</keyword>
<comment type="caution">
    <text evidence="6">The sequence shown here is derived from an EMBL/GenBank/DDBJ whole genome shotgun (WGS) entry which is preliminary data.</text>
</comment>
<keyword evidence="3" id="KW-0804">Transcription</keyword>
<keyword evidence="2 4" id="KW-0238">DNA-binding</keyword>
<dbReference type="PROSITE" id="PS50977">
    <property type="entry name" value="HTH_TETR_2"/>
    <property type="match status" value="1"/>
</dbReference>
<keyword evidence="1" id="KW-0805">Transcription regulation</keyword>
<dbReference type="EMBL" id="JTCM02000047">
    <property type="protein sequence ID" value="NEU74685.1"/>
    <property type="molecule type" value="Genomic_DNA"/>
</dbReference>
<dbReference type="InterPro" id="IPR011075">
    <property type="entry name" value="TetR_C"/>
</dbReference>
<dbReference type="InterPro" id="IPR050109">
    <property type="entry name" value="HTH-type_TetR-like_transc_reg"/>
</dbReference>
<evidence type="ECO:0000256" key="4">
    <source>
        <dbReference type="PROSITE-ProRule" id="PRU00335"/>
    </source>
</evidence>
<accession>A0A846HBD9</accession>
<feature type="domain" description="HTH tetR-type" evidence="5">
    <location>
        <begin position="12"/>
        <end position="72"/>
    </location>
</feature>
<feature type="DNA-binding region" description="H-T-H motif" evidence="4">
    <location>
        <begin position="35"/>
        <end position="54"/>
    </location>
</feature>
<evidence type="ECO:0000256" key="2">
    <source>
        <dbReference type="ARBA" id="ARBA00023125"/>
    </source>
</evidence>
<evidence type="ECO:0000259" key="5">
    <source>
        <dbReference type="PROSITE" id="PS50977"/>
    </source>
</evidence>
<dbReference type="SUPFAM" id="SSF48498">
    <property type="entry name" value="Tetracyclin repressor-like, C-terminal domain"/>
    <property type="match status" value="1"/>
</dbReference>
<dbReference type="Pfam" id="PF16859">
    <property type="entry name" value="TetR_C_11"/>
    <property type="match status" value="1"/>
</dbReference>
<reference evidence="6 7" key="1">
    <citation type="journal article" date="2015" name="Genome Announc.">
        <title>Draft Genome Sequence of Cyanobacterium Hassallia byssoidea Strain VB512170, Isolated from Monuments in India.</title>
        <authorList>
            <person name="Singh D."/>
            <person name="Chandrababunaidu M.M."/>
            <person name="Panda A."/>
            <person name="Sen D."/>
            <person name="Bhattacharyya S."/>
            <person name="Adhikary S.P."/>
            <person name="Tripathy S."/>
        </authorList>
    </citation>
    <scope>NUCLEOTIDE SEQUENCE [LARGE SCALE GENOMIC DNA]</scope>
    <source>
        <strain evidence="6 7">VB512170</strain>
    </source>
</reference>
<dbReference type="InterPro" id="IPR001647">
    <property type="entry name" value="HTH_TetR"/>
</dbReference>
<dbReference type="PANTHER" id="PTHR30055:SF226">
    <property type="entry name" value="HTH-TYPE TRANSCRIPTIONAL REGULATOR PKSA"/>
    <property type="match status" value="1"/>
</dbReference>
<evidence type="ECO:0000256" key="1">
    <source>
        <dbReference type="ARBA" id="ARBA00023015"/>
    </source>
</evidence>
<dbReference type="InterPro" id="IPR036271">
    <property type="entry name" value="Tet_transcr_reg_TetR-rel_C_sf"/>
</dbReference>
<dbReference type="InterPro" id="IPR009057">
    <property type="entry name" value="Homeodomain-like_sf"/>
</dbReference>
<organism evidence="6 7">
    <name type="scientific">Hassallia byssoidea VB512170</name>
    <dbReference type="NCBI Taxonomy" id="1304833"/>
    <lineage>
        <taxon>Bacteria</taxon>
        <taxon>Bacillati</taxon>
        <taxon>Cyanobacteriota</taxon>
        <taxon>Cyanophyceae</taxon>
        <taxon>Nostocales</taxon>
        <taxon>Tolypothrichaceae</taxon>
        <taxon>Hassallia</taxon>
    </lineage>
</organism>
<sequence length="214" mass="24127">MRFVENFASKTAQTRARLIKAATEVFANAGLSGATTREIARVAGVNEVTLFRHFQNKEQLLAAVIQQMIALQAEALANEDEWTQDLLIDLRHYATLFNQMLEEHEGLIRTFIGEAKRHPNAACQILHDAAESLYKKLIAYLQKNQKNGTVRPEIDAEIAVDMFTGMLLSGMLRRTATPTTVTYSRESYIDACVDLFVRGISIMPINTDNFYLKK</sequence>
<evidence type="ECO:0000313" key="6">
    <source>
        <dbReference type="EMBL" id="NEU74685.1"/>
    </source>
</evidence>
<dbReference type="GO" id="GO:0000976">
    <property type="term" value="F:transcription cis-regulatory region binding"/>
    <property type="evidence" value="ECO:0007669"/>
    <property type="project" value="TreeGrafter"/>
</dbReference>
<gene>
    <name evidence="6" type="ORF">PI95_019520</name>
</gene>
<protein>
    <submittedName>
        <fullName evidence="6">TetR/AcrR family transcriptional regulator</fullName>
    </submittedName>
</protein>
<dbReference type="Proteomes" id="UP000031549">
    <property type="component" value="Unassembled WGS sequence"/>
</dbReference>
<name>A0A846HBD9_9CYAN</name>
<dbReference type="Gene3D" id="1.10.10.60">
    <property type="entry name" value="Homeodomain-like"/>
    <property type="match status" value="1"/>
</dbReference>
<dbReference type="GO" id="GO:0003700">
    <property type="term" value="F:DNA-binding transcription factor activity"/>
    <property type="evidence" value="ECO:0007669"/>
    <property type="project" value="TreeGrafter"/>
</dbReference>
<proteinExistence type="predicted"/>
<dbReference type="AlphaFoldDB" id="A0A846HBD9"/>
<evidence type="ECO:0000256" key="3">
    <source>
        <dbReference type="ARBA" id="ARBA00023163"/>
    </source>
</evidence>
<dbReference type="SUPFAM" id="SSF46689">
    <property type="entry name" value="Homeodomain-like"/>
    <property type="match status" value="1"/>
</dbReference>
<dbReference type="PANTHER" id="PTHR30055">
    <property type="entry name" value="HTH-TYPE TRANSCRIPTIONAL REGULATOR RUTR"/>
    <property type="match status" value="1"/>
</dbReference>
<dbReference type="Pfam" id="PF00440">
    <property type="entry name" value="TetR_N"/>
    <property type="match status" value="1"/>
</dbReference>
<evidence type="ECO:0000313" key="7">
    <source>
        <dbReference type="Proteomes" id="UP000031549"/>
    </source>
</evidence>
<dbReference type="PRINTS" id="PR00455">
    <property type="entry name" value="HTHTETR"/>
</dbReference>
<dbReference type="Gene3D" id="1.10.357.10">
    <property type="entry name" value="Tetracycline Repressor, domain 2"/>
    <property type="match status" value="1"/>
</dbReference>